<dbReference type="Proteomes" id="UP000198992">
    <property type="component" value="Unassembled WGS sequence"/>
</dbReference>
<protein>
    <submittedName>
        <fullName evidence="1">SnoaL-like domain-containing protein</fullName>
    </submittedName>
</protein>
<accession>A0A1H4X1L8</accession>
<dbReference type="EMBL" id="FNTH01000001">
    <property type="protein sequence ID" value="SEC99447.1"/>
    <property type="molecule type" value="Genomic_DNA"/>
</dbReference>
<dbReference type="AlphaFoldDB" id="A0A1H4X1L8"/>
<name>A0A1H4X1L8_9BRAD</name>
<dbReference type="SUPFAM" id="SSF54427">
    <property type="entry name" value="NTF2-like"/>
    <property type="match status" value="1"/>
</dbReference>
<evidence type="ECO:0000313" key="2">
    <source>
        <dbReference type="Proteomes" id="UP000198992"/>
    </source>
</evidence>
<dbReference type="RefSeq" id="WP_092116968.1">
    <property type="nucleotide sequence ID" value="NZ_FNTH01000001.1"/>
</dbReference>
<dbReference type="OrthoDB" id="117900at2"/>
<dbReference type="Gene3D" id="3.10.450.50">
    <property type="match status" value="1"/>
</dbReference>
<reference evidence="1 2" key="1">
    <citation type="submission" date="2016-10" db="EMBL/GenBank/DDBJ databases">
        <authorList>
            <person name="de Groot N.N."/>
        </authorList>
    </citation>
    <scope>NUCLEOTIDE SEQUENCE [LARGE SCALE GENOMIC DNA]</scope>
    <source>
        <strain evidence="1 2">MT12</strain>
    </source>
</reference>
<proteinExistence type="predicted"/>
<organism evidence="1 2">
    <name type="scientific">Bradyrhizobium erythrophlei</name>
    <dbReference type="NCBI Taxonomy" id="1437360"/>
    <lineage>
        <taxon>Bacteria</taxon>
        <taxon>Pseudomonadati</taxon>
        <taxon>Pseudomonadota</taxon>
        <taxon>Alphaproteobacteria</taxon>
        <taxon>Hyphomicrobiales</taxon>
        <taxon>Nitrobacteraceae</taxon>
        <taxon>Bradyrhizobium</taxon>
    </lineage>
</organism>
<evidence type="ECO:0000313" key="1">
    <source>
        <dbReference type="EMBL" id="SEC99447.1"/>
    </source>
</evidence>
<dbReference type="InterPro" id="IPR032710">
    <property type="entry name" value="NTF2-like_dom_sf"/>
</dbReference>
<gene>
    <name evidence="1" type="ORF">SAMN05444164_3338</name>
</gene>
<sequence length="154" mass="16907">MKDAKTLLLEFLAAVTHGQDAAAQFAEDGALELPFLHSLGIPWRHRGRQAIRELQDQLAGLYVDIGFLPEDTIVLIDTPEQVFAEYMAHTTARATGRTLHHMFAARLVAENGLIKLVRESLNVVAAAQALLPGGVKDLPDPEKVIFSVPPDYRS</sequence>